<keyword evidence="3" id="KW-1185">Reference proteome</keyword>
<evidence type="ECO:0000313" key="3">
    <source>
        <dbReference type="Proteomes" id="UP000008021"/>
    </source>
</evidence>
<name>A0A0E0EQR6_9ORYZ</name>
<feature type="region of interest" description="Disordered" evidence="1">
    <location>
        <begin position="299"/>
        <end position="331"/>
    </location>
</feature>
<proteinExistence type="predicted"/>
<evidence type="ECO:0000256" key="1">
    <source>
        <dbReference type="SAM" id="MobiDB-lite"/>
    </source>
</evidence>
<protein>
    <submittedName>
        <fullName evidence="2">Uncharacterized protein</fullName>
    </submittedName>
</protein>
<evidence type="ECO:0000313" key="2">
    <source>
        <dbReference type="EnsemblPlants" id="OMERI09G04340.1"/>
    </source>
</evidence>
<dbReference type="EnsemblPlants" id="OMERI09G04340.1">
    <property type="protein sequence ID" value="OMERI09G04340.1"/>
    <property type="gene ID" value="OMERI09G04340"/>
</dbReference>
<reference evidence="2" key="1">
    <citation type="submission" date="2015-04" db="UniProtKB">
        <authorList>
            <consortium name="EnsemblPlants"/>
        </authorList>
    </citation>
    <scope>IDENTIFICATION</scope>
</reference>
<sequence length="498" mass="55085">MATTSAPRLPKAILENRPQHCVSVAQRRATKVHPLRRVGPPRPLVSWKPAQAKRGLATAPGPSSGKQVEFPPAANNVTPWGPREQARHHLVLSAKDGGHQGVRRIPHQVGCGDPVTNVRQINRLLASRFQVPRDELTVVVFPQGGYLVTCQSCSVRDRMADDPDSIPKGVHFQLEEPLPLASPDTSWPVEDQPKRRRLRPLKLLAYRVLVHLDQVLDYRPPSTEPASGIVSPISIDDDGPKRFDFIWALGVKTARGLLASWFLLGIVLNRDRSRSRSRSLPVRERGRASGWDVPQTLGNFRLRQSSSRSTGNRGSHYDGGGYRRAVGSPPNKVEQGNLVEFLAKAFKDVPAPLLPTPARGLPRGRPLKKSPPKMAQIGRRSERLAKKSASRLGPSRLGDLAQEEATAKYVKLFKQPLTPDVIEAFSSLVAGCAIGEILAGKKIVKEQRRNLDGLIIYTAWGIWLQRNNRIFNGTYNTVSQVVESIIQMCKTFNEAHVT</sequence>
<dbReference type="AlphaFoldDB" id="A0A0E0EQR6"/>
<dbReference type="Gramene" id="OMERI09G04340.1">
    <property type="protein sequence ID" value="OMERI09G04340.1"/>
    <property type="gene ID" value="OMERI09G04340"/>
</dbReference>
<dbReference type="HOGENOM" id="CLU_547899_0_0_1"/>
<feature type="compositionally biased region" description="Polar residues" evidence="1">
    <location>
        <begin position="299"/>
        <end position="313"/>
    </location>
</feature>
<dbReference type="Proteomes" id="UP000008021">
    <property type="component" value="Chromosome 9"/>
</dbReference>
<accession>A0A0E0EQR6</accession>
<feature type="region of interest" description="Disordered" evidence="1">
    <location>
        <begin position="354"/>
        <end position="397"/>
    </location>
</feature>
<reference evidence="2" key="2">
    <citation type="submission" date="2018-05" db="EMBL/GenBank/DDBJ databases">
        <title>OmerRS3 (Oryza meridionalis Reference Sequence Version 3).</title>
        <authorList>
            <person name="Zhang J."/>
            <person name="Kudrna D."/>
            <person name="Lee S."/>
            <person name="Talag J."/>
            <person name="Welchert J."/>
            <person name="Wing R.A."/>
        </authorList>
    </citation>
    <scope>NUCLEOTIDE SEQUENCE [LARGE SCALE GENOMIC DNA]</scope>
    <source>
        <strain evidence="2">cv. OR44</strain>
    </source>
</reference>
<organism evidence="2">
    <name type="scientific">Oryza meridionalis</name>
    <dbReference type="NCBI Taxonomy" id="40149"/>
    <lineage>
        <taxon>Eukaryota</taxon>
        <taxon>Viridiplantae</taxon>
        <taxon>Streptophyta</taxon>
        <taxon>Embryophyta</taxon>
        <taxon>Tracheophyta</taxon>
        <taxon>Spermatophyta</taxon>
        <taxon>Magnoliopsida</taxon>
        <taxon>Liliopsida</taxon>
        <taxon>Poales</taxon>
        <taxon>Poaceae</taxon>
        <taxon>BOP clade</taxon>
        <taxon>Oryzoideae</taxon>
        <taxon>Oryzeae</taxon>
        <taxon>Oryzinae</taxon>
        <taxon>Oryza</taxon>
    </lineage>
</organism>